<feature type="transmembrane region" description="Helical" evidence="2">
    <location>
        <begin position="539"/>
        <end position="562"/>
    </location>
</feature>
<feature type="transmembrane region" description="Helical" evidence="2">
    <location>
        <begin position="508"/>
        <end position="527"/>
    </location>
</feature>
<feature type="compositionally biased region" description="Low complexity" evidence="1">
    <location>
        <begin position="578"/>
        <end position="605"/>
    </location>
</feature>
<protein>
    <submittedName>
        <fullName evidence="3">Uncharacterized protein</fullName>
    </submittedName>
</protein>
<proteinExistence type="predicted"/>
<sequence length="645" mass="71532">MGAHDGTAIGKEVSLHDRTTTAMHSLRHQGSVLHQRGVSLRTVMDRGSKHFKTNAGPKDHDALSFPTEKYGVFLSHSWRAGRWAKYFALLYYTCLVPALCAGLAAGMLAFALQLQGILPDFGSAERQVSANVSQSVPSCQWCLVMGGCTGFATLVMWHRLIDLAESTRKGPRVSYFLDCLCINQNDPVLKQAGIDSIGAYLRNSDSMLVLWSPEYFTRLWCCFELAVFLEKSSNAERESLLQNSYAQMRHASDGAMLDLPRNSSPTEIDNEETVPAGTAEATSAHKTRDETHDRKLVIIPVQMGVLCVCILLSTYLVGVACIFLEFVDRDLVEPFRALLAFLGLLCLCRFTRRYAQERLELNKQIAQFTVSQAECFASEDREFIKAVITGLYSKTLNEIEGIAAFESVVRSRVQQNVNKFLGSRLLVPWRLTLACMFVITLRGLDTLAEETFFVPSLSADSETTAERVAKQAATSFSHICVVPAFLYCAIVTACLLPRRQRKVAEFASYVIFVLVNLIFLYVCQVLVSEGIRDKMPTLVSVPLNLIFGLILLSAPACCNYAWTRREPNQETGDHESQTTTQTTTQTTNTNTTPTTMPTTTTITTTHWDEDDCEKAPEPEESQGPTSMNVMAPLPAADEPLVTITI</sequence>
<reference evidence="3" key="1">
    <citation type="submission" date="2021-02" db="EMBL/GenBank/DDBJ databases">
        <authorList>
            <person name="Dougan E. K."/>
            <person name="Rhodes N."/>
            <person name="Thang M."/>
            <person name="Chan C."/>
        </authorList>
    </citation>
    <scope>NUCLEOTIDE SEQUENCE</scope>
</reference>
<evidence type="ECO:0000256" key="2">
    <source>
        <dbReference type="SAM" id="Phobius"/>
    </source>
</evidence>
<feature type="transmembrane region" description="Helical" evidence="2">
    <location>
        <begin position="296"/>
        <end position="323"/>
    </location>
</feature>
<dbReference type="AlphaFoldDB" id="A0A813FIH1"/>
<accession>A0A813FIH1</accession>
<name>A0A813FIH1_POLGL</name>
<comment type="caution">
    <text evidence="3">The sequence shown here is derived from an EMBL/GenBank/DDBJ whole genome shotgun (WGS) entry which is preliminary data.</text>
</comment>
<feature type="transmembrane region" description="Helical" evidence="2">
    <location>
        <begin position="335"/>
        <end position="351"/>
    </location>
</feature>
<evidence type="ECO:0000256" key="1">
    <source>
        <dbReference type="SAM" id="MobiDB-lite"/>
    </source>
</evidence>
<dbReference type="Proteomes" id="UP000654075">
    <property type="component" value="Unassembled WGS sequence"/>
</dbReference>
<keyword evidence="2" id="KW-0472">Membrane</keyword>
<keyword evidence="2" id="KW-1133">Transmembrane helix</keyword>
<dbReference type="SUPFAM" id="SSF52200">
    <property type="entry name" value="Toll/Interleukin receptor TIR domain"/>
    <property type="match status" value="1"/>
</dbReference>
<feature type="transmembrane region" description="Helical" evidence="2">
    <location>
        <begin position="476"/>
        <end position="496"/>
    </location>
</feature>
<feature type="transmembrane region" description="Helical" evidence="2">
    <location>
        <begin position="89"/>
        <end position="118"/>
    </location>
</feature>
<organism evidence="3 4">
    <name type="scientific">Polarella glacialis</name>
    <name type="common">Dinoflagellate</name>
    <dbReference type="NCBI Taxonomy" id="89957"/>
    <lineage>
        <taxon>Eukaryota</taxon>
        <taxon>Sar</taxon>
        <taxon>Alveolata</taxon>
        <taxon>Dinophyceae</taxon>
        <taxon>Suessiales</taxon>
        <taxon>Suessiaceae</taxon>
        <taxon>Polarella</taxon>
    </lineage>
</organism>
<feature type="transmembrane region" description="Helical" evidence="2">
    <location>
        <begin position="138"/>
        <end position="157"/>
    </location>
</feature>
<dbReference type="EMBL" id="CAJNNV010025394">
    <property type="protein sequence ID" value="CAE8614256.1"/>
    <property type="molecule type" value="Genomic_DNA"/>
</dbReference>
<evidence type="ECO:0000313" key="4">
    <source>
        <dbReference type="Proteomes" id="UP000654075"/>
    </source>
</evidence>
<keyword evidence="4" id="KW-1185">Reference proteome</keyword>
<feature type="compositionally biased region" description="Basic and acidic residues" evidence="1">
    <location>
        <begin position="567"/>
        <end position="576"/>
    </location>
</feature>
<dbReference type="Gene3D" id="3.40.50.10140">
    <property type="entry name" value="Toll/interleukin-1 receptor homology (TIR) domain"/>
    <property type="match status" value="1"/>
</dbReference>
<gene>
    <name evidence="3" type="ORF">PGLA1383_LOCUS31985</name>
</gene>
<feature type="region of interest" description="Disordered" evidence="1">
    <location>
        <begin position="261"/>
        <end position="288"/>
    </location>
</feature>
<feature type="transmembrane region" description="Helical" evidence="2">
    <location>
        <begin position="425"/>
        <end position="444"/>
    </location>
</feature>
<dbReference type="InterPro" id="IPR035897">
    <property type="entry name" value="Toll_tir_struct_dom_sf"/>
</dbReference>
<feature type="region of interest" description="Disordered" evidence="1">
    <location>
        <begin position="567"/>
        <end position="631"/>
    </location>
</feature>
<evidence type="ECO:0000313" key="3">
    <source>
        <dbReference type="EMBL" id="CAE8614256.1"/>
    </source>
</evidence>
<keyword evidence="2" id="KW-0812">Transmembrane</keyword>